<proteinExistence type="predicted"/>
<keyword evidence="1 3" id="KW-0808">Transferase</keyword>
<dbReference type="InterPro" id="IPR001296">
    <property type="entry name" value="Glyco_trans_1"/>
</dbReference>
<feature type="domain" description="Glycosyl transferase family 1" evidence="2">
    <location>
        <begin position="194"/>
        <end position="342"/>
    </location>
</feature>
<sequence>MSTKIIVVSAVNLNVGGTLTILRDCLRYLSTLAAKNEYRVVAVVYKKELAYYPNIEYIETKWPKKRWLNRLWYEYVSMKKISKDIGAVYLWFSLHDTTPNVIAERRAVYCHNPFPFYKWKWRDVLLAPQFVLFALFSKFYYQKNIHLNNQVVIQQQWMKEAFHRLFHLSKDKLIVALPDLPKWDEFANEESIVIDGEYRFVYAASPNSHKNFECLCQAAALLEKEGVTGFKVLITVAGTENKYARWLYKKWGKSTSSIRWIGFQSRESLFSYYTQSHCLVFPSKAETWGLPISEFSTLKKPMLLADMPYAHETAAGNEQVAFFKPEDPTVLADQMRKLIQRDRSFLRAIPAKEYENPVTHSWEDLFSILTQ</sequence>
<evidence type="ECO:0000313" key="4">
    <source>
        <dbReference type="Proteomes" id="UP000292855"/>
    </source>
</evidence>
<dbReference type="Gene3D" id="3.40.50.2000">
    <property type="entry name" value="Glycogen Phosphorylase B"/>
    <property type="match status" value="1"/>
</dbReference>
<name>A0A4V2DCJ3_9SPHI</name>
<evidence type="ECO:0000313" key="3">
    <source>
        <dbReference type="EMBL" id="RZF61688.1"/>
    </source>
</evidence>
<dbReference type="Pfam" id="PF00534">
    <property type="entry name" value="Glycos_transf_1"/>
    <property type="match status" value="1"/>
</dbReference>
<evidence type="ECO:0000259" key="2">
    <source>
        <dbReference type="Pfam" id="PF00534"/>
    </source>
</evidence>
<dbReference type="EMBL" id="SGIT01000001">
    <property type="protein sequence ID" value="RZF61688.1"/>
    <property type="molecule type" value="Genomic_DNA"/>
</dbReference>
<organism evidence="3 4">
    <name type="scientific">Sphingobacterium corticibacterium</name>
    <dbReference type="NCBI Taxonomy" id="2484746"/>
    <lineage>
        <taxon>Bacteria</taxon>
        <taxon>Pseudomonadati</taxon>
        <taxon>Bacteroidota</taxon>
        <taxon>Sphingobacteriia</taxon>
        <taxon>Sphingobacteriales</taxon>
        <taxon>Sphingobacteriaceae</taxon>
        <taxon>Sphingobacterium</taxon>
    </lineage>
</organism>
<dbReference type="SUPFAM" id="SSF53756">
    <property type="entry name" value="UDP-Glycosyltransferase/glycogen phosphorylase"/>
    <property type="match status" value="1"/>
</dbReference>
<dbReference type="RefSeq" id="WP_130139917.1">
    <property type="nucleotide sequence ID" value="NZ_SGIT01000001.1"/>
</dbReference>
<reference evidence="3 4" key="1">
    <citation type="submission" date="2019-02" db="EMBL/GenBank/DDBJ databases">
        <authorList>
            <person name="Li Y."/>
        </authorList>
    </citation>
    <scope>NUCLEOTIDE SEQUENCE [LARGE SCALE GENOMIC DNA]</scope>
    <source>
        <strain evidence="3 4">30C10-4-7</strain>
    </source>
</reference>
<dbReference type="PANTHER" id="PTHR46401">
    <property type="entry name" value="GLYCOSYLTRANSFERASE WBBK-RELATED"/>
    <property type="match status" value="1"/>
</dbReference>
<protein>
    <submittedName>
        <fullName evidence="3">Glycosyltransferase</fullName>
    </submittedName>
</protein>
<dbReference type="Proteomes" id="UP000292855">
    <property type="component" value="Unassembled WGS sequence"/>
</dbReference>
<dbReference type="GO" id="GO:0009103">
    <property type="term" value="P:lipopolysaccharide biosynthetic process"/>
    <property type="evidence" value="ECO:0007669"/>
    <property type="project" value="TreeGrafter"/>
</dbReference>
<gene>
    <name evidence="3" type="ORF">EWE74_02270</name>
</gene>
<accession>A0A4V2DCJ3</accession>
<dbReference type="OrthoDB" id="9801609at2"/>
<comment type="caution">
    <text evidence="3">The sequence shown here is derived from an EMBL/GenBank/DDBJ whole genome shotgun (WGS) entry which is preliminary data.</text>
</comment>
<keyword evidence="4" id="KW-1185">Reference proteome</keyword>
<evidence type="ECO:0000256" key="1">
    <source>
        <dbReference type="ARBA" id="ARBA00022679"/>
    </source>
</evidence>
<dbReference type="PANTHER" id="PTHR46401:SF2">
    <property type="entry name" value="GLYCOSYLTRANSFERASE WBBK-RELATED"/>
    <property type="match status" value="1"/>
</dbReference>
<dbReference type="AlphaFoldDB" id="A0A4V2DCJ3"/>
<dbReference type="GO" id="GO:0016757">
    <property type="term" value="F:glycosyltransferase activity"/>
    <property type="evidence" value="ECO:0007669"/>
    <property type="project" value="InterPro"/>
</dbReference>
<dbReference type="CDD" id="cd03809">
    <property type="entry name" value="GT4_MtfB-like"/>
    <property type="match status" value="1"/>
</dbReference>